<comment type="caution">
    <text evidence="3">The sequence shown here is derived from an EMBL/GenBank/DDBJ whole genome shotgun (WGS) entry which is preliminary data.</text>
</comment>
<feature type="coiled-coil region" evidence="1">
    <location>
        <begin position="143"/>
        <end position="170"/>
    </location>
</feature>
<name>A0A6A6KY15_HEVBR</name>
<evidence type="ECO:0000256" key="1">
    <source>
        <dbReference type="SAM" id="Coils"/>
    </source>
</evidence>
<dbReference type="EMBL" id="JAAGAX010000013">
    <property type="protein sequence ID" value="KAF2293434.1"/>
    <property type="molecule type" value="Genomic_DNA"/>
</dbReference>
<dbReference type="AlphaFoldDB" id="A0A6A6KY15"/>
<evidence type="ECO:0000256" key="2">
    <source>
        <dbReference type="SAM" id="MobiDB-lite"/>
    </source>
</evidence>
<evidence type="ECO:0000313" key="5">
    <source>
        <dbReference type="Proteomes" id="UP000467840"/>
    </source>
</evidence>
<protein>
    <submittedName>
        <fullName evidence="3">Uncharacterized protein</fullName>
    </submittedName>
</protein>
<keyword evidence="1" id="KW-0175">Coiled coil</keyword>
<proteinExistence type="predicted"/>
<dbReference type="Proteomes" id="UP000467840">
    <property type="component" value="Chromosome 7"/>
</dbReference>
<accession>A0A6A6KY15</accession>
<evidence type="ECO:0000313" key="4">
    <source>
        <dbReference type="EMBL" id="KAF2293435.1"/>
    </source>
</evidence>
<feature type="region of interest" description="Disordered" evidence="2">
    <location>
        <begin position="50"/>
        <end position="79"/>
    </location>
</feature>
<gene>
    <name evidence="3" type="ORF">GH714_001742</name>
    <name evidence="4" type="ORF">GH714_001771</name>
</gene>
<sequence>MNENSEGENIQWLVDWMKSQEPQKKFNLRCEKEYDEASSQGWKLRCTTESEAENSKQSQWFSLRLDDPKGDQNQSGNSLCRRPCGHSTTPRCRTVISLKRYFQIYRWLFPKDSTGPDGIPKKHENGTVASGLDCKYESVTMSRQFEYESKRMLQQELRRLQENASFQKLSGPCQTKFKSELHEDFKTNFQNIFGEAFQEASALIKSTESAEVKLAHESPEGETTSQVKFTAEVEQREEQVSYSATSHMSSTTVSKGFQNDNLSSSS</sequence>
<evidence type="ECO:0000313" key="3">
    <source>
        <dbReference type="EMBL" id="KAF2293434.1"/>
    </source>
</evidence>
<dbReference type="EMBL" id="JAAGAX010000013">
    <property type="protein sequence ID" value="KAF2293435.1"/>
    <property type="molecule type" value="Genomic_DNA"/>
</dbReference>
<keyword evidence="5" id="KW-1185">Reference proteome</keyword>
<feature type="compositionally biased region" description="Polar residues" evidence="2">
    <location>
        <begin position="240"/>
        <end position="266"/>
    </location>
</feature>
<organism evidence="3 5">
    <name type="scientific">Hevea brasiliensis</name>
    <name type="common">Para rubber tree</name>
    <name type="synonym">Siphonia brasiliensis</name>
    <dbReference type="NCBI Taxonomy" id="3981"/>
    <lineage>
        <taxon>Eukaryota</taxon>
        <taxon>Viridiplantae</taxon>
        <taxon>Streptophyta</taxon>
        <taxon>Embryophyta</taxon>
        <taxon>Tracheophyta</taxon>
        <taxon>Spermatophyta</taxon>
        <taxon>Magnoliopsida</taxon>
        <taxon>eudicotyledons</taxon>
        <taxon>Gunneridae</taxon>
        <taxon>Pentapetalae</taxon>
        <taxon>rosids</taxon>
        <taxon>fabids</taxon>
        <taxon>Malpighiales</taxon>
        <taxon>Euphorbiaceae</taxon>
        <taxon>Crotonoideae</taxon>
        <taxon>Micrandreae</taxon>
        <taxon>Hevea</taxon>
    </lineage>
</organism>
<reference evidence="3 5" key="1">
    <citation type="journal article" date="2020" name="Mol. Plant">
        <title>The Chromosome-Based Rubber Tree Genome Provides New Insights into Spurge Genome Evolution and Rubber Biosynthesis.</title>
        <authorList>
            <person name="Liu J."/>
            <person name="Shi C."/>
            <person name="Shi C.C."/>
            <person name="Li W."/>
            <person name="Zhang Q.J."/>
            <person name="Zhang Y."/>
            <person name="Li K."/>
            <person name="Lu H.F."/>
            <person name="Shi C."/>
            <person name="Zhu S.T."/>
            <person name="Xiao Z.Y."/>
            <person name="Nan H."/>
            <person name="Yue Y."/>
            <person name="Zhu X.G."/>
            <person name="Wu Y."/>
            <person name="Hong X.N."/>
            <person name="Fan G.Y."/>
            <person name="Tong Y."/>
            <person name="Zhang D."/>
            <person name="Mao C.L."/>
            <person name="Liu Y.L."/>
            <person name="Hao S.J."/>
            <person name="Liu W.Q."/>
            <person name="Lv M.Q."/>
            <person name="Zhang H.B."/>
            <person name="Liu Y."/>
            <person name="Hu-Tang G.R."/>
            <person name="Wang J.P."/>
            <person name="Wang J.H."/>
            <person name="Sun Y.H."/>
            <person name="Ni S.B."/>
            <person name="Chen W.B."/>
            <person name="Zhang X.C."/>
            <person name="Jiao Y.N."/>
            <person name="Eichler E.E."/>
            <person name="Li G.H."/>
            <person name="Liu X."/>
            <person name="Gao L.Z."/>
        </authorList>
    </citation>
    <scope>NUCLEOTIDE SEQUENCE [LARGE SCALE GENOMIC DNA]</scope>
    <source>
        <strain evidence="5">cv. GT1</strain>
        <tissue evidence="3">Leaf</tissue>
    </source>
</reference>
<feature type="region of interest" description="Disordered" evidence="2">
    <location>
        <begin position="215"/>
        <end position="266"/>
    </location>
</feature>